<accession>A0A378NSA8</accession>
<name>A0A378NSA8_9FIRM</name>
<dbReference type="EMBL" id="UGPP01000001">
    <property type="protein sequence ID" value="STY71221.1"/>
    <property type="molecule type" value="Genomic_DNA"/>
</dbReference>
<dbReference type="AlphaFoldDB" id="A0A378NSA8"/>
<evidence type="ECO:0000313" key="2">
    <source>
        <dbReference type="Proteomes" id="UP000255234"/>
    </source>
</evidence>
<protein>
    <submittedName>
        <fullName evidence="1">Uncharacterized protein</fullName>
    </submittedName>
</protein>
<sequence length="203" mass="24877">MKDMTDEELVEYETSIDEIFKHTNINIYDLIKENNIMSYKETHDIFLVSSKSNSIHLDKLKQSIEVFKHDKDKISINKIYVKLLNPNRQWNEYLDYCLELIDEKETYNETFNEYYKNRIDIMNFTDEQKKIYILENFYKEYIEESMFFPEDIIKEYVEHNYIYYIDIHTSDNLPDKEIDYLYWLVIGIFFKDNTIINNVSYSI</sequence>
<evidence type="ECO:0000313" key="1">
    <source>
        <dbReference type="EMBL" id="STY71221.1"/>
    </source>
</evidence>
<gene>
    <name evidence="1" type="ORF">NCTC10571_01377</name>
</gene>
<dbReference type="Proteomes" id="UP000255234">
    <property type="component" value="Unassembled WGS sequence"/>
</dbReference>
<reference evidence="1 2" key="1">
    <citation type="submission" date="2018-06" db="EMBL/GenBank/DDBJ databases">
        <authorList>
            <consortium name="Pathogen Informatics"/>
            <person name="Doyle S."/>
        </authorList>
    </citation>
    <scope>NUCLEOTIDE SEQUENCE [LARGE SCALE GENOMIC DNA]</scope>
    <source>
        <strain evidence="1 2">NCTC10571</strain>
    </source>
</reference>
<proteinExistence type="predicted"/>
<organism evidence="1 2">
    <name type="scientific">Megamonas hypermegale</name>
    <dbReference type="NCBI Taxonomy" id="158847"/>
    <lineage>
        <taxon>Bacteria</taxon>
        <taxon>Bacillati</taxon>
        <taxon>Bacillota</taxon>
        <taxon>Negativicutes</taxon>
        <taxon>Selenomonadales</taxon>
        <taxon>Selenomonadaceae</taxon>
        <taxon>Megamonas</taxon>
    </lineage>
</organism>
<dbReference type="RefSeq" id="WP_115151586.1">
    <property type="nucleotide sequence ID" value="NZ_UGPP01000001.1"/>
</dbReference>